<gene>
    <name evidence="1" type="ORF">GMARGA_LOCUS45670</name>
</gene>
<sequence length="102" mass="11305">TNGLSVKIILKCHTCNTSIVHSNESPKVDFSKAIAGASLVEEFFEHLKISANESAQKALHNALTNQRSQNNFTLEVGFDFGWSYVRNAPQGSGEFIYNENLE</sequence>
<reference evidence="1 2" key="1">
    <citation type="submission" date="2021-06" db="EMBL/GenBank/DDBJ databases">
        <authorList>
            <person name="Kallberg Y."/>
            <person name="Tangrot J."/>
            <person name="Rosling A."/>
        </authorList>
    </citation>
    <scope>NUCLEOTIDE SEQUENCE [LARGE SCALE GENOMIC DNA]</scope>
    <source>
        <strain evidence="1 2">120-4 pot B 10/14</strain>
    </source>
</reference>
<accession>A0ABN7XNG4</accession>
<feature type="non-terminal residue" evidence="1">
    <location>
        <position position="1"/>
    </location>
</feature>
<organism evidence="1 2">
    <name type="scientific">Gigaspora margarita</name>
    <dbReference type="NCBI Taxonomy" id="4874"/>
    <lineage>
        <taxon>Eukaryota</taxon>
        <taxon>Fungi</taxon>
        <taxon>Fungi incertae sedis</taxon>
        <taxon>Mucoromycota</taxon>
        <taxon>Glomeromycotina</taxon>
        <taxon>Glomeromycetes</taxon>
        <taxon>Diversisporales</taxon>
        <taxon>Gigasporaceae</taxon>
        <taxon>Gigaspora</taxon>
    </lineage>
</organism>
<name>A0ABN7XNG4_GIGMA</name>
<evidence type="ECO:0000313" key="2">
    <source>
        <dbReference type="Proteomes" id="UP000789901"/>
    </source>
</evidence>
<keyword evidence="2" id="KW-1185">Reference proteome</keyword>
<comment type="caution">
    <text evidence="1">The sequence shown here is derived from an EMBL/GenBank/DDBJ whole genome shotgun (WGS) entry which is preliminary data.</text>
</comment>
<dbReference type="EMBL" id="CAJVQB010164543">
    <property type="protein sequence ID" value="CAG8856849.1"/>
    <property type="molecule type" value="Genomic_DNA"/>
</dbReference>
<evidence type="ECO:0000313" key="1">
    <source>
        <dbReference type="EMBL" id="CAG8856849.1"/>
    </source>
</evidence>
<protein>
    <submittedName>
        <fullName evidence="1">5642_t:CDS:1</fullName>
    </submittedName>
</protein>
<proteinExistence type="predicted"/>
<feature type="non-terminal residue" evidence="1">
    <location>
        <position position="102"/>
    </location>
</feature>
<dbReference type="Proteomes" id="UP000789901">
    <property type="component" value="Unassembled WGS sequence"/>
</dbReference>